<proteinExistence type="predicted"/>
<feature type="domain" description="Major facilitator superfamily (MFS) profile" evidence="6">
    <location>
        <begin position="4"/>
        <end position="336"/>
    </location>
</feature>
<feature type="transmembrane region" description="Helical" evidence="5">
    <location>
        <begin position="162"/>
        <end position="185"/>
    </location>
</feature>
<keyword evidence="3 5" id="KW-1133">Transmembrane helix</keyword>
<comment type="caution">
    <text evidence="7">The sequence shown here is derived from an EMBL/GenBank/DDBJ whole genome shotgun (WGS) entry which is preliminary data.</text>
</comment>
<evidence type="ECO:0000256" key="4">
    <source>
        <dbReference type="ARBA" id="ARBA00023136"/>
    </source>
</evidence>
<feature type="transmembrane region" description="Helical" evidence="5">
    <location>
        <begin position="253"/>
        <end position="280"/>
    </location>
</feature>
<feature type="transmembrane region" description="Helical" evidence="5">
    <location>
        <begin position="6"/>
        <end position="27"/>
    </location>
</feature>
<sequence length="336" mass="37146">MLTVQVVGGVLGFLMACSYILMFVGWIPTTHRYGFTSGIDKSFSERFVETGNTLSTPRDKYGPRFKWPAFVEGQLLGAYFYGYTVGSLPGGPIAEFFGPYWTITVSSVVCAVVTSASVLCVMETWAPLFVCRIIVGLVGGCQYPALHGLIAAWAPPNEKGSFVACLMGNVLGAVITQAAVGYLVARLEWYWGFYFTGLMAALFIVSWVILVSDHPNKSWFCSAKEVDFILEQQQGSVQSGRSKQPFLKMATSIPFIILVICQFGNLWSLYLLLTVVPKFMADVLKFDIENVGFLTSTPSLSRFVCGFIFGGIADFLLKRELLRKVVIRKGFILFCE</sequence>
<evidence type="ECO:0000256" key="3">
    <source>
        <dbReference type="ARBA" id="ARBA00022989"/>
    </source>
</evidence>
<comment type="subcellular location">
    <subcellularLocation>
        <location evidence="1">Membrane</location>
        <topology evidence="1">Multi-pass membrane protein</topology>
    </subcellularLocation>
</comment>
<evidence type="ECO:0000256" key="1">
    <source>
        <dbReference type="ARBA" id="ARBA00004141"/>
    </source>
</evidence>
<name>A0ABD2N5I6_9CUCU</name>
<organism evidence="7 8">
    <name type="scientific">Cryptolaemus montrouzieri</name>
    <dbReference type="NCBI Taxonomy" id="559131"/>
    <lineage>
        <taxon>Eukaryota</taxon>
        <taxon>Metazoa</taxon>
        <taxon>Ecdysozoa</taxon>
        <taxon>Arthropoda</taxon>
        <taxon>Hexapoda</taxon>
        <taxon>Insecta</taxon>
        <taxon>Pterygota</taxon>
        <taxon>Neoptera</taxon>
        <taxon>Endopterygota</taxon>
        <taxon>Coleoptera</taxon>
        <taxon>Polyphaga</taxon>
        <taxon>Cucujiformia</taxon>
        <taxon>Coccinelloidea</taxon>
        <taxon>Coccinellidae</taxon>
        <taxon>Scymninae</taxon>
        <taxon>Scymnini</taxon>
        <taxon>Cryptolaemus</taxon>
    </lineage>
</organism>
<evidence type="ECO:0000256" key="2">
    <source>
        <dbReference type="ARBA" id="ARBA00022692"/>
    </source>
</evidence>
<evidence type="ECO:0000313" key="7">
    <source>
        <dbReference type="EMBL" id="KAL3273988.1"/>
    </source>
</evidence>
<keyword evidence="4 5" id="KW-0472">Membrane</keyword>
<dbReference type="PANTHER" id="PTHR11662">
    <property type="entry name" value="SOLUTE CARRIER FAMILY 17"/>
    <property type="match status" value="1"/>
</dbReference>
<dbReference type="AlphaFoldDB" id="A0ABD2N5I6"/>
<keyword evidence="2 5" id="KW-0812">Transmembrane</keyword>
<dbReference type="Pfam" id="PF07690">
    <property type="entry name" value="MFS_1"/>
    <property type="match status" value="1"/>
</dbReference>
<accession>A0ABD2N5I6</accession>
<protein>
    <recommendedName>
        <fullName evidence="6">Major facilitator superfamily (MFS) profile domain-containing protein</fullName>
    </recommendedName>
</protein>
<dbReference type="InterPro" id="IPR050382">
    <property type="entry name" value="MFS_Na/Anion_cotransporter"/>
</dbReference>
<feature type="transmembrane region" description="Helical" evidence="5">
    <location>
        <begin position="100"/>
        <end position="119"/>
    </location>
</feature>
<dbReference type="PANTHER" id="PTHR11662:SF336">
    <property type="entry name" value="LP19554P"/>
    <property type="match status" value="1"/>
</dbReference>
<dbReference type="EMBL" id="JABFTP020000062">
    <property type="protein sequence ID" value="KAL3273988.1"/>
    <property type="molecule type" value="Genomic_DNA"/>
</dbReference>
<evidence type="ECO:0000313" key="8">
    <source>
        <dbReference type="Proteomes" id="UP001516400"/>
    </source>
</evidence>
<feature type="transmembrane region" description="Helical" evidence="5">
    <location>
        <begin position="191"/>
        <end position="210"/>
    </location>
</feature>
<dbReference type="Gene3D" id="1.20.1250.20">
    <property type="entry name" value="MFS general substrate transporter like domains"/>
    <property type="match status" value="2"/>
</dbReference>
<gene>
    <name evidence="7" type="ORF">HHI36_015406</name>
</gene>
<dbReference type="InterPro" id="IPR011701">
    <property type="entry name" value="MFS"/>
</dbReference>
<dbReference type="PROSITE" id="PS50850">
    <property type="entry name" value="MFS"/>
    <property type="match status" value="1"/>
</dbReference>
<feature type="transmembrane region" description="Helical" evidence="5">
    <location>
        <begin position="125"/>
        <end position="150"/>
    </location>
</feature>
<keyword evidence="8" id="KW-1185">Reference proteome</keyword>
<evidence type="ECO:0000256" key="5">
    <source>
        <dbReference type="SAM" id="Phobius"/>
    </source>
</evidence>
<dbReference type="InterPro" id="IPR036259">
    <property type="entry name" value="MFS_trans_sf"/>
</dbReference>
<dbReference type="SUPFAM" id="SSF103473">
    <property type="entry name" value="MFS general substrate transporter"/>
    <property type="match status" value="1"/>
</dbReference>
<reference evidence="7 8" key="1">
    <citation type="journal article" date="2021" name="BMC Biol.">
        <title>Horizontally acquired antibacterial genes associated with adaptive radiation of ladybird beetles.</title>
        <authorList>
            <person name="Li H.S."/>
            <person name="Tang X.F."/>
            <person name="Huang Y.H."/>
            <person name="Xu Z.Y."/>
            <person name="Chen M.L."/>
            <person name="Du X.Y."/>
            <person name="Qiu B.Y."/>
            <person name="Chen P.T."/>
            <person name="Zhang W."/>
            <person name="Slipinski A."/>
            <person name="Escalona H.E."/>
            <person name="Waterhouse R.M."/>
            <person name="Zwick A."/>
            <person name="Pang H."/>
        </authorList>
    </citation>
    <scope>NUCLEOTIDE SEQUENCE [LARGE SCALE GENOMIC DNA]</scope>
    <source>
        <strain evidence="7">SYSU2018</strain>
    </source>
</reference>
<evidence type="ECO:0000259" key="6">
    <source>
        <dbReference type="PROSITE" id="PS50850"/>
    </source>
</evidence>
<dbReference type="GO" id="GO:0016020">
    <property type="term" value="C:membrane"/>
    <property type="evidence" value="ECO:0007669"/>
    <property type="project" value="UniProtKB-SubCell"/>
</dbReference>
<dbReference type="InterPro" id="IPR020846">
    <property type="entry name" value="MFS_dom"/>
</dbReference>
<dbReference type="Proteomes" id="UP001516400">
    <property type="component" value="Unassembled WGS sequence"/>
</dbReference>